<evidence type="ECO:0000256" key="5">
    <source>
        <dbReference type="SAM" id="MobiDB-lite"/>
    </source>
</evidence>
<feature type="region of interest" description="Disordered" evidence="5">
    <location>
        <begin position="470"/>
        <end position="493"/>
    </location>
</feature>
<evidence type="ECO:0000313" key="8">
    <source>
        <dbReference type="Proteomes" id="UP001162087"/>
    </source>
</evidence>
<dbReference type="SUPFAM" id="SSF47923">
    <property type="entry name" value="Ypt/Rab-GAP domain of gyp1p"/>
    <property type="match status" value="2"/>
</dbReference>
<dbReference type="InterPro" id="IPR000195">
    <property type="entry name" value="Rab-GAP-TBC_dom"/>
</dbReference>
<dbReference type="PANTHER" id="PTHR47219">
    <property type="entry name" value="RAB GTPASE-ACTIVATING PROTEIN 1-LIKE"/>
    <property type="match status" value="1"/>
</dbReference>
<dbReference type="FunFam" id="1.10.8.270:FF:000036">
    <property type="entry name" value="GTPase-activating protein GYP3"/>
    <property type="match status" value="1"/>
</dbReference>
<evidence type="ECO:0000256" key="1">
    <source>
        <dbReference type="ARBA" id="ARBA00004266"/>
    </source>
</evidence>
<evidence type="ECO:0000256" key="3">
    <source>
        <dbReference type="ARBA" id="ARBA00022468"/>
    </source>
</evidence>
<dbReference type="GO" id="GO:0005935">
    <property type="term" value="C:cellular bud neck"/>
    <property type="evidence" value="ECO:0007669"/>
    <property type="project" value="UniProtKB-SubCell"/>
</dbReference>
<evidence type="ECO:0000313" key="7">
    <source>
        <dbReference type="EMBL" id="CAI4050797.1"/>
    </source>
</evidence>
<dbReference type="GO" id="GO:0005096">
    <property type="term" value="F:GTPase activator activity"/>
    <property type="evidence" value="ECO:0007669"/>
    <property type="project" value="UniProtKB-KW"/>
</dbReference>
<feature type="domain" description="Rab-GAP TBC" evidence="6">
    <location>
        <begin position="147"/>
        <end position="367"/>
    </location>
</feature>
<dbReference type="InterPro" id="IPR050302">
    <property type="entry name" value="Rab_GAP_TBC_domain"/>
</dbReference>
<gene>
    <name evidence="7" type="primary">SKDI15G0470</name>
    <name evidence="7" type="ORF">SKDI_15G0470</name>
</gene>
<evidence type="ECO:0000256" key="2">
    <source>
        <dbReference type="ARBA" id="ARBA00004496"/>
    </source>
</evidence>
<dbReference type="GO" id="GO:0070649">
    <property type="term" value="P:formin-nucleated actin cable assembly"/>
    <property type="evidence" value="ECO:0007669"/>
    <property type="project" value="UniProtKB-ARBA"/>
</dbReference>
<dbReference type="GeneID" id="80926945"/>
<dbReference type="AlphaFoldDB" id="A0AA35J8G4"/>
<organism evidence="7 8">
    <name type="scientific">Saccharomyces kudriavzevii (strain ATCC MYA-4449 / AS 2.2408 / CBS 8840 / NBRC 1802 / NCYC 2889)</name>
    <name type="common">Yeast</name>
    <dbReference type="NCBI Taxonomy" id="226230"/>
    <lineage>
        <taxon>Eukaryota</taxon>
        <taxon>Fungi</taxon>
        <taxon>Dikarya</taxon>
        <taxon>Ascomycota</taxon>
        <taxon>Saccharomycotina</taxon>
        <taxon>Saccharomycetes</taxon>
        <taxon>Saccharomycetales</taxon>
        <taxon>Saccharomycetaceae</taxon>
        <taxon>Saccharomyces</taxon>
    </lineage>
</organism>
<dbReference type="PANTHER" id="PTHR47219:SF20">
    <property type="entry name" value="TBC1 DOMAIN FAMILY MEMBER 2B"/>
    <property type="match status" value="1"/>
</dbReference>
<dbReference type="GO" id="GO:0043332">
    <property type="term" value="C:mating projection tip"/>
    <property type="evidence" value="ECO:0007669"/>
    <property type="project" value="UniProtKB-ARBA"/>
</dbReference>
<keyword evidence="8" id="KW-1185">Reference proteome</keyword>
<sequence length="493" mass="57249">MIMPSNTPNEALLIPNEGVLDTISSFNEDGANYSVLDLYDDDEENDGSSLIEQREILTTRELEKAKAFTSLVMADPENFDRYGFGKKSYFISQEEYDKWWTEYSRYSERRKKKWENYLCKNKIDLHNDNPLLYPARNEELRKFVRKGIPAEWRGNAWWHFAGGQHKLDANVGVYDNLKSDCRKGAVSGKDMEAIERDLYRTFPDNIHFHKESFQIGEPAMIQSLRQVLMTFSVYNTAIGYCQSMNFLVGLLLLFMDEEKTFWMLVIITSKYLPGVYESDLEGANVDQGVLVLCIKEYLPEIWSHIESSYMNGNGSNEQVSEPKSDQQYLNRLPTLTLCTASWFMSCFVGVVPIETTLRIWDCLFYEESHFLFKVALGILKLSESEFLESKSQKLFRQYSSYPFGSGADTDSTFKKLKNKIKTQEEADMEILQVIQNFPKRLLNPNEIFEKVLMKKKMALNSITQEKIDQDRGYVAMERSRQRGSSRPKEKKAE</sequence>
<keyword evidence="4" id="KW-0963">Cytoplasm</keyword>
<comment type="subcellular location">
    <subcellularLocation>
        <location evidence="1">Bud neck</location>
    </subcellularLocation>
    <subcellularLocation>
        <location evidence="2">Cytoplasm</location>
    </subcellularLocation>
</comment>
<name>A0AA35J8G4_SACK1</name>
<proteinExistence type="predicted"/>
<dbReference type="GO" id="GO:0006887">
    <property type="term" value="P:exocytosis"/>
    <property type="evidence" value="ECO:0007669"/>
    <property type="project" value="UniProtKB-ARBA"/>
</dbReference>
<dbReference type="Pfam" id="PF00566">
    <property type="entry name" value="RabGAP-TBC"/>
    <property type="match status" value="1"/>
</dbReference>
<dbReference type="EMBL" id="OX365910">
    <property type="protein sequence ID" value="CAI4050797.1"/>
    <property type="molecule type" value="Genomic_DNA"/>
</dbReference>
<dbReference type="GO" id="GO:0000131">
    <property type="term" value="C:incipient cellular bud site"/>
    <property type="evidence" value="ECO:0007669"/>
    <property type="project" value="UniProtKB-ARBA"/>
</dbReference>
<accession>A0AA35J8G4</accession>
<protein>
    <recommendedName>
        <fullName evidence="6">Rab-GAP TBC domain-containing protein</fullName>
    </recommendedName>
</protein>
<keyword evidence="3" id="KW-0343">GTPase activation</keyword>
<dbReference type="GO" id="GO:0000133">
    <property type="term" value="C:polarisome"/>
    <property type="evidence" value="ECO:0007669"/>
    <property type="project" value="UniProtKB-ARBA"/>
</dbReference>
<reference evidence="7" key="1">
    <citation type="submission" date="2022-10" db="EMBL/GenBank/DDBJ databases">
        <authorList>
            <person name="Byrne P K."/>
        </authorList>
    </citation>
    <scope>NUCLEOTIDE SEQUENCE</scope>
    <source>
        <strain evidence="7">IFO1802</strain>
    </source>
</reference>
<dbReference type="Proteomes" id="UP001162087">
    <property type="component" value="Chromosome 15"/>
</dbReference>
<dbReference type="GO" id="GO:0031267">
    <property type="term" value="F:small GTPase binding"/>
    <property type="evidence" value="ECO:0007669"/>
    <property type="project" value="TreeGrafter"/>
</dbReference>
<dbReference type="GO" id="GO:0005934">
    <property type="term" value="C:cellular bud tip"/>
    <property type="evidence" value="ECO:0007669"/>
    <property type="project" value="UniProtKB-ARBA"/>
</dbReference>
<dbReference type="InterPro" id="IPR035969">
    <property type="entry name" value="Rab-GAP_TBC_sf"/>
</dbReference>
<dbReference type="PROSITE" id="PS50086">
    <property type="entry name" value="TBC_RABGAP"/>
    <property type="match status" value="1"/>
</dbReference>
<dbReference type="Gene3D" id="1.10.8.270">
    <property type="entry name" value="putative rabgap domain of human tbc1 domain family member 14 like domains"/>
    <property type="match status" value="1"/>
</dbReference>
<dbReference type="SMART" id="SM00164">
    <property type="entry name" value="TBC"/>
    <property type="match status" value="1"/>
</dbReference>
<evidence type="ECO:0000256" key="4">
    <source>
        <dbReference type="ARBA" id="ARBA00022490"/>
    </source>
</evidence>
<dbReference type="RefSeq" id="XP_056084920.1">
    <property type="nucleotide sequence ID" value="XM_056231064.1"/>
</dbReference>
<evidence type="ECO:0000259" key="6">
    <source>
        <dbReference type="PROSITE" id="PS50086"/>
    </source>
</evidence>
<dbReference type="FunFam" id="1.10.472.80:FF:000057">
    <property type="entry name" value="GTPase-activating protein"/>
    <property type="match status" value="1"/>
</dbReference>
<dbReference type="Gene3D" id="1.10.472.80">
    <property type="entry name" value="Ypt/Rab-GAP domain of gyp1p, domain 3"/>
    <property type="match status" value="1"/>
</dbReference>